<dbReference type="SUPFAM" id="SSF69336">
    <property type="entry name" value="Alpha subunit of glutamate synthase, C-terminal domain"/>
    <property type="match status" value="1"/>
</dbReference>
<dbReference type="AlphaFoldDB" id="A0AAU0URR4"/>
<organism evidence="2 3">
    <name type="scientific">Metallumcola ferriviriculae</name>
    <dbReference type="NCBI Taxonomy" id="3039180"/>
    <lineage>
        <taxon>Bacteria</taxon>
        <taxon>Bacillati</taxon>
        <taxon>Bacillota</taxon>
        <taxon>Clostridia</taxon>
        <taxon>Neomoorellales</taxon>
        <taxon>Desulfitibacteraceae</taxon>
        <taxon>Metallumcola</taxon>
    </lineage>
</organism>
<protein>
    <recommendedName>
        <fullName evidence="1">Glutamate synthase alpha subunit C-terminal domain-containing protein</fullName>
    </recommendedName>
</protein>
<dbReference type="CDD" id="cd00981">
    <property type="entry name" value="arch_gltB"/>
    <property type="match status" value="1"/>
</dbReference>
<dbReference type="RefSeq" id="WP_366922650.1">
    <property type="nucleotide sequence ID" value="NZ_CP121694.1"/>
</dbReference>
<dbReference type="EMBL" id="CP121694">
    <property type="protein sequence ID" value="WRO23268.1"/>
    <property type="molecule type" value="Genomic_DNA"/>
</dbReference>
<dbReference type="InterPro" id="IPR036485">
    <property type="entry name" value="Glu_synth_asu_C_sf"/>
</dbReference>
<dbReference type="Gene3D" id="2.160.20.60">
    <property type="entry name" value="Glutamate synthase, alpha subunit, C-terminal domain"/>
    <property type="match status" value="1"/>
</dbReference>
<dbReference type="Proteomes" id="UP001329915">
    <property type="component" value="Chromosome"/>
</dbReference>
<dbReference type="InterPro" id="IPR002489">
    <property type="entry name" value="Glu_synth_asu_C"/>
</dbReference>
<reference evidence="2 3" key="1">
    <citation type="submission" date="2023-04" db="EMBL/GenBank/DDBJ databases">
        <authorList>
            <person name="Hsu D."/>
        </authorList>
    </citation>
    <scope>NUCLEOTIDE SEQUENCE [LARGE SCALE GENOMIC DNA]</scope>
    <source>
        <strain evidence="2 3">MK1</strain>
    </source>
</reference>
<dbReference type="PANTHER" id="PTHR39673">
    <property type="entry name" value="TUNGSTEN FORMYLMETHANOFURAN DEHYDROGENASE, SUBUNIT C (FWDC)"/>
    <property type="match status" value="1"/>
</dbReference>
<accession>A0AAU0URR4</accession>
<dbReference type="PANTHER" id="PTHR39673:SF5">
    <property type="entry name" value="TUNGSTEN-CONTAINING FORMYLMETHANOFURAN DEHYDROGENASE 2 SUBUNIT C"/>
    <property type="match status" value="1"/>
</dbReference>
<dbReference type="InterPro" id="IPR012061">
    <property type="entry name" value="Glu_synth_lsu_3"/>
</dbReference>
<evidence type="ECO:0000259" key="1">
    <source>
        <dbReference type="Pfam" id="PF01493"/>
    </source>
</evidence>
<sequence length="244" mass="26386">MAVIDASGVYYKELNEKIHEMIAGGETNIKIRNVNGQRYIGDALPGNIKLLLEGTPGNDLAAYMNGATVLVQGNTQEGTANTMSGGTLVIHGRSGDATGYAMRGGSVFIRDDVGYRGGIHMKEYKEMVPAMVVGGSAGSFFGEYMAGGILMVLNLNGQKEPVGDYCGTGMHGGVMYVRGEVAEYKLGKEVRVEPLTEQDKDTINTYVKQFAAHFDCSAEDILKGEFIKLVPYNARPYGNLYTHY</sequence>
<gene>
    <name evidence="2" type="ORF">MFMK1_003125</name>
</gene>
<name>A0AAU0URR4_9FIRM</name>
<dbReference type="Pfam" id="PF01493">
    <property type="entry name" value="GXGXG"/>
    <property type="match status" value="1"/>
</dbReference>
<dbReference type="PIRSF" id="PIRSF006519">
    <property type="entry name" value="GOGAT_dom3"/>
    <property type="match status" value="1"/>
</dbReference>
<evidence type="ECO:0000313" key="3">
    <source>
        <dbReference type="Proteomes" id="UP001329915"/>
    </source>
</evidence>
<dbReference type="InterPro" id="IPR035710">
    <property type="entry name" value="Archaeal_gltB"/>
</dbReference>
<dbReference type="KEGG" id="dbc:MFMK1_003125"/>
<dbReference type="GO" id="GO:0016491">
    <property type="term" value="F:oxidoreductase activity"/>
    <property type="evidence" value="ECO:0007669"/>
    <property type="project" value="InterPro"/>
</dbReference>
<feature type="domain" description="Glutamate synthase alpha subunit C-terminal" evidence="1">
    <location>
        <begin position="17"/>
        <end position="189"/>
    </location>
</feature>
<proteinExistence type="predicted"/>
<evidence type="ECO:0000313" key="2">
    <source>
        <dbReference type="EMBL" id="WRO23268.1"/>
    </source>
</evidence>
<keyword evidence="3" id="KW-1185">Reference proteome</keyword>